<evidence type="ECO:0000313" key="7">
    <source>
        <dbReference type="EMBL" id="MBC5676486.1"/>
    </source>
</evidence>
<gene>
    <name evidence="7" type="ORF">H8S22_02305</name>
</gene>
<evidence type="ECO:0000313" key="8">
    <source>
        <dbReference type="Proteomes" id="UP000635828"/>
    </source>
</evidence>
<reference evidence="7 8" key="1">
    <citation type="submission" date="2020-08" db="EMBL/GenBank/DDBJ databases">
        <title>Genome public.</title>
        <authorList>
            <person name="Liu C."/>
            <person name="Sun Q."/>
        </authorList>
    </citation>
    <scope>NUCLEOTIDE SEQUENCE [LARGE SCALE GENOMIC DNA]</scope>
    <source>
        <strain evidence="7 8">NSJ-7</strain>
    </source>
</reference>
<dbReference type="Proteomes" id="UP000635828">
    <property type="component" value="Unassembled WGS sequence"/>
</dbReference>
<dbReference type="InterPro" id="IPR043148">
    <property type="entry name" value="TagF_C"/>
</dbReference>
<name>A0ABR7FPY3_9FIRM</name>
<dbReference type="InterPro" id="IPR051612">
    <property type="entry name" value="Teichoic_Acid_Biosynth"/>
</dbReference>
<comment type="similarity">
    <text evidence="2">Belongs to the CDP-glycerol glycerophosphotransferase family.</text>
</comment>
<protein>
    <submittedName>
        <fullName evidence="7">CDP-glycerol glycerophosphotransferase family protein</fullName>
    </submittedName>
</protein>
<dbReference type="InterPro" id="IPR043149">
    <property type="entry name" value="TagF_N"/>
</dbReference>
<keyword evidence="3" id="KW-1003">Cell membrane</keyword>
<dbReference type="Gene3D" id="3.40.50.12580">
    <property type="match status" value="1"/>
</dbReference>
<evidence type="ECO:0000256" key="4">
    <source>
        <dbReference type="ARBA" id="ARBA00022679"/>
    </source>
</evidence>
<dbReference type="Pfam" id="PF04464">
    <property type="entry name" value="Glyphos_transf"/>
    <property type="match status" value="1"/>
</dbReference>
<keyword evidence="5" id="KW-0777">Teichoic acid biosynthesis</keyword>
<comment type="subcellular location">
    <subcellularLocation>
        <location evidence="1">Cell membrane</location>
        <topology evidence="1">Peripheral membrane protein</topology>
    </subcellularLocation>
</comment>
<dbReference type="InterPro" id="IPR007554">
    <property type="entry name" value="Glycerophosphate_synth"/>
</dbReference>
<evidence type="ECO:0000256" key="2">
    <source>
        <dbReference type="ARBA" id="ARBA00010488"/>
    </source>
</evidence>
<sequence length="594" mass="70176">MDNYKLTVLELNIEKDNLKIQLEVEGIYTPVIRAPKLAIFFDNGKEIRRIPIMVLSYYPKKDLKTFVLFAEHTYDLNYIYYAEEEIEKFSIYFEFIYGDDRIHHMPFQLEKGMKISGDKKYKVKPSSENTRLSVVNSQYRPVRVVNEIVDLGTSCIRGLWDLVLIIITIFLSPIFLVEAVLEQFRCAASAPKNNVQRGKRFLNHVRWRYGNFSRMEFGVKRAKLNLFKFYYKAMCLRRIKKNRILFLSNRRDELSGNLGYVYEVLRQRQGLDFVYLLDSSVEGKEMKLSTSFKLAEYLATSRIILVDDFYFMLYKIPKRKGTSIFQLWHACGAFKTFGFSRANFIKSKKKQREKSHRNYDYTIVSSQEIADFYAEGFGLSIEKAKATGIPRTDIFFDVEYKKRMQEEFYKHYPKLKEKKILMFAPTFRGQGKVSGYYPVFRFDLKKVYEALNGEYAIIIKHHPFVQDRNEIPEEYKEYIIDLSEEAEINDLLFVTDLLVTDYSSVIFEAALLDIPMLFYAFDLHQYISTRGFYYEYELFVPGKIVDSEKAMLTAMEEKDFEEEKIQNFKTRFFDDLDGKSSERVAELILDTMNG</sequence>
<proteinExistence type="inferred from homology"/>
<dbReference type="Gene3D" id="3.40.50.11820">
    <property type="match status" value="1"/>
</dbReference>
<keyword evidence="8" id="KW-1185">Reference proteome</keyword>
<evidence type="ECO:0000256" key="1">
    <source>
        <dbReference type="ARBA" id="ARBA00004202"/>
    </source>
</evidence>
<dbReference type="PANTHER" id="PTHR37316">
    <property type="entry name" value="TEICHOIC ACID GLYCEROL-PHOSPHATE PRIMASE"/>
    <property type="match status" value="1"/>
</dbReference>
<dbReference type="RefSeq" id="WP_024726595.1">
    <property type="nucleotide sequence ID" value="NZ_JACOOS010000002.1"/>
</dbReference>
<keyword evidence="6" id="KW-0472">Membrane</keyword>
<keyword evidence="4" id="KW-0808">Transferase</keyword>
<dbReference type="PANTHER" id="PTHR37316:SF2">
    <property type="entry name" value="TEICHOIC ACID RIBITOL-PHOSPHATE POLYMERASE TARK"/>
    <property type="match status" value="1"/>
</dbReference>
<evidence type="ECO:0000256" key="3">
    <source>
        <dbReference type="ARBA" id="ARBA00022475"/>
    </source>
</evidence>
<evidence type="ECO:0000256" key="5">
    <source>
        <dbReference type="ARBA" id="ARBA00022944"/>
    </source>
</evidence>
<comment type="caution">
    <text evidence="7">The sequence shown here is derived from an EMBL/GenBank/DDBJ whole genome shotgun (WGS) entry which is preliminary data.</text>
</comment>
<evidence type="ECO:0000256" key="6">
    <source>
        <dbReference type="ARBA" id="ARBA00023136"/>
    </source>
</evidence>
<organism evidence="7 8">
    <name type="scientific">Anaerostipes hominis</name>
    <name type="common">ex Liu et al. 2021</name>
    <dbReference type="NCBI Taxonomy" id="2763018"/>
    <lineage>
        <taxon>Bacteria</taxon>
        <taxon>Bacillati</taxon>
        <taxon>Bacillota</taxon>
        <taxon>Clostridia</taxon>
        <taxon>Lachnospirales</taxon>
        <taxon>Lachnospiraceae</taxon>
        <taxon>Anaerostipes</taxon>
    </lineage>
</organism>
<accession>A0ABR7FPY3</accession>
<dbReference type="SUPFAM" id="SSF53756">
    <property type="entry name" value="UDP-Glycosyltransferase/glycogen phosphorylase"/>
    <property type="match status" value="1"/>
</dbReference>
<dbReference type="EMBL" id="JACOOS010000002">
    <property type="protein sequence ID" value="MBC5676486.1"/>
    <property type="molecule type" value="Genomic_DNA"/>
</dbReference>